<dbReference type="GO" id="GO:0001405">
    <property type="term" value="C:PAM complex, Tim23 associated import motor"/>
    <property type="evidence" value="ECO:0007669"/>
    <property type="project" value="TreeGrafter"/>
</dbReference>
<protein>
    <submittedName>
        <fullName evidence="7">Co-chaperone GrpE family protein</fullName>
    </submittedName>
</protein>
<dbReference type="InterPro" id="IPR000740">
    <property type="entry name" value="GrpE"/>
</dbReference>
<sequence length="239" mass="26203">MLHHSALNASVFQRFGFSSFASRETTEKENAQSENGAAAKTSGDTEVPEQREASSSEDSEDELSMEDLVKLVTEKEQLLKAKHKEIEKMQDKVLRSYAEMENVIDRTKREAENSKKFAIQNFAKGLLDVADNLGRASSVVKDSFSKIDASKDTAGAVPLLKTLLEGVEMTEKTACRVFQVPDASKPPGTVAVVLKPGYSLHDRVIRPAEVGVTPAADNEVGKLRLWLEGMAGYNPCRTI</sequence>
<dbReference type="FunFam" id="3.90.20.20:FF:000005">
    <property type="entry name" value="GrpE protein homolog"/>
    <property type="match status" value="1"/>
</dbReference>
<evidence type="ECO:0000313" key="8">
    <source>
        <dbReference type="Proteomes" id="UP000585474"/>
    </source>
</evidence>
<dbReference type="EMBL" id="BJWL01000023">
    <property type="protein sequence ID" value="GFZ12547.1"/>
    <property type="molecule type" value="Genomic_DNA"/>
</dbReference>
<dbReference type="AlphaFoldDB" id="A0A7J0GP02"/>
<dbReference type="GO" id="GO:0042803">
    <property type="term" value="F:protein homodimerization activity"/>
    <property type="evidence" value="ECO:0007669"/>
    <property type="project" value="InterPro"/>
</dbReference>
<dbReference type="Pfam" id="PF01025">
    <property type="entry name" value="GrpE"/>
    <property type="match status" value="1"/>
</dbReference>
<dbReference type="GO" id="GO:0051087">
    <property type="term" value="F:protein-folding chaperone binding"/>
    <property type="evidence" value="ECO:0007669"/>
    <property type="project" value="InterPro"/>
</dbReference>
<dbReference type="InterPro" id="IPR009012">
    <property type="entry name" value="GrpE_head"/>
</dbReference>
<comment type="similarity">
    <text evidence="1 5">Belongs to the GrpE family.</text>
</comment>
<dbReference type="PANTHER" id="PTHR21237">
    <property type="entry name" value="GRPE PROTEIN"/>
    <property type="match status" value="1"/>
</dbReference>
<dbReference type="GO" id="GO:0051082">
    <property type="term" value="F:unfolded protein binding"/>
    <property type="evidence" value="ECO:0007669"/>
    <property type="project" value="TreeGrafter"/>
</dbReference>
<dbReference type="Gene3D" id="3.90.20.20">
    <property type="match status" value="1"/>
</dbReference>
<dbReference type="OrthoDB" id="201635at2759"/>
<feature type="region of interest" description="Disordered" evidence="6">
    <location>
        <begin position="23"/>
        <end position="64"/>
    </location>
</feature>
<evidence type="ECO:0000256" key="2">
    <source>
        <dbReference type="ARBA" id="ARBA00022946"/>
    </source>
</evidence>
<dbReference type="InterPro" id="IPR013805">
    <property type="entry name" value="GrpE_CC"/>
</dbReference>
<proteinExistence type="inferred from homology"/>
<feature type="compositionally biased region" description="Acidic residues" evidence="6">
    <location>
        <begin position="55"/>
        <end position="64"/>
    </location>
</feature>
<dbReference type="PRINTS" id="PR00773">
    <property type="entry name" value="GRPEPROTEIN"/>
</dbReference>
<evidence type="ECO:0000256" key="6">
    <source>
        <dbReference type="SAM" id="MobiDB-lite"/>
    </source>
</evidence>
<evidence type="ECO:0000256" key="1">
    <source>
        <dbReference type="ARBA" id="ARBA00009054"/>
    </source>
</evidence>
<evidence type="ECO:0000256" key="5">
    <source>
        <dbReference type="RuleBase" id="RU004478"/>
    </source>
</evidence>
<accession>A0A7J0GP02</accession>
<dbReference type="GO" id="GO:0030150">
    <property type="term" value="P:protein import into mitochondrial matrix"/>
    <property type="evidence" value="ECO:0007669"/>
    <property type="project" value="TreeGrafter"/>
</dbReference>
<dbReference type="SUPFAM" id="SSF51064">
    <property type="entry name" value="Head domain of nucleotide exchange factor GrpE"/>
    <property type="match status" value="1"/>
</dbReference>
<evidence type="ECO:0000313" key="7">
    <source>
        <dbReference type="EMBL" id="GFZ12547.1"/>
    </source>
</evidence>
<dbReference type="CDD" id="cd00446">
    <property type="entry name" value="GrpE"/>
    <property type="match status" value="1"/>
</dbReference>
<organism evidence="7 8">
    <name type="scientific">Actinidia rufa</name>
    <dbReference type="NCBI Taxonomy" id="165716"/>
    <lineage>
        <taxon>Eukaryota</taxon>
        <taxon>Viridiplantae</taxon>
        <taxon>Streptophyta</taxon>
        <taxon>Embryophyta</taxon>
        <taxon>Tracheophyta</taxon>
        <taxon>Spermatophyta</taxon>
        <taxon>Magnoliopsida</taxon>
        <taxon>eudicotyledons</taxon>
        <taxon>Gunneridae</taxon>
        <taxon>Pentapetalae</taxon>
        <taxon>asterids</taxon>
        <taxon>Ericales</taxon>
        <taxon>Actinidiaceae</taxon>
        <taxon>Actinidia</taxon>
    </lineage>
</organism>
<comment type="caution">
    <text evidence="7">The sequence shown here is derived from an EMBL/GenBank/DDBJ whole genome shotgun (WGS) entry which is preliminary data.</text>
</comment>
<dbReference type="SUPFAM" id="SSF58014">
    <property type="entry name" value="Coiled-coil domain of nucleotide exchange factor GrpE"/>
    <property type="match status" value="1"/>
</dbReference>
<keyword evidence="8" id="KW-1185">Reference proteome</keyword>
<dbReference type="HAMAP" id="MF_01151">
    <property type="entry name" value="GrpE"/>
    <property type="match status" value="1"/>
</dbReference>
<gene>
    <name evidence="7" type="ORF">Acr_23g0009320</name>
</gene>
<dbReference type="Proteomes" id="UP000585474">
    <property type="component" value="Unassembled WGS sequence"/>
</dbReference>
<evidence type="ECO:0000256" key="4">
    <source>
        <dbReference type="ARBA" id="ARBA00023186"/>
    </source>
</evidence>
<evidence type="ECO:0000256" key="3">
    <source>
        <dbReference type="ARBA" id="ARBA00023128"/>
    </source>
</evidence>
<dbReference type="GO" id="GO:0006457">
    <property type="term" value="P:protein folding"/>
    <property type="evidence" value="ECO:0007669"/>
    <property type="project" value="InterPro"/>
</dbReference>
<dbReference type="GO" id="GO:0000774">
    <property type="term" value="F:adenyl-nucleotide exchange factor activity"/>
    <property type="evidence" value="ECO:0007669"/>
    <property type="project" value="InterPro"/>
</dbReference>
<name>A0A7J0GP02_9ERIC</name>
<reference evidence="7 8" key="1">
    <citation type="submission" date="2019-07" db="EMBL/GenBank/DDBJ databases">
        <title>De Novo Assembly of kiwifruit Actinidia rufa.</title>
        <authorList>
            <person name="Sugita-Konishi S."/>
            <person name="Sato K."/>
            <person name="Mori E."/>
            <person name="Abe Y."/>
            <person name="Kisaki G."/>
            <person name="Hamano K."/>
            <person name="Suezawa K."/>
            <person name="Otani M."/>
            <person name="Fukuda T."/>
            <person name="Manabe T."/>
            <person name="Gomi K."/>
            <person name="Tabuchi M."/>
            <person name="Akimitsu K."/>
            <person name="Kataoka I."/>
        </authorList>
    </citation>
    <scope>NUCLEOTIDE SEQUENCE [LARGE SCALE GENOMIC DNA]</scope>
    <source>
        <strain evidence="8">cv. Fuchu</strain>
    </source>
</reference>
<keyword evidence="3" id="KW-0496">Mitochondrion</keyword>
<keyword evidence="2" id="KW-0809">Transit peptide</keyword>
<dbReference type="PANTHER" id="PTHR21237:SF23">
    <property type="entry name" value="GRPE PROTEIN HOMOLOG, MITOCHONDRIAL"/>
    <property type="match status" value="1"/>
</dbReference>
<keyword evidence="4" id="KW-0143">Chaperone</keyword>